<name>A0A1T2L402_9GAMM</name>
<feature type="domain" description="Helicase HerA central" evidence="1">
    <location>
        <begin position="28"/>
        <end position="81"/>
    </location>
</feature>
<dbReference type="AlphaFoldDB" id="A0A1T2L402"/>
<dbReference type="InterPro" id="IPR027417">
    <property type="entry name" value="P-loop_NTPase"/>
</dbReference>
<dbReference type="PANTHER" id="PTHR30121">
    <property type="entry name" value="UNCHARACTERIZED PROTEIN YJGR-RELATED"/>
    <property type="match status" value="1"/>
</dbReference>
<dbReference type="Gene3D" id="3.40.50.300">
    <property type="entry name" value="P-loop containing nucleotide triphosphate hydrolases"/>
    <property type="match status" value="1"/>
</dbReference>
<dbReference type="Proteomes" id="UP000190198">
    <property type="component" value="Unassembled WGS sequence"/>
</dbReference>
<organism evidence="2 3">
    <name type="scientific">Solemya elarraichensis gill symbiont</name>
    <dbReference type="NCBI Taxonomy" id="1918949"/>
    <lineage>
        <taxon>Bacteria</taxon>
        <taxon>Pseudomonadati</taxon>
        <taxon>Pseudomonadota</taxon>
        <taxon>Gammaproteobacteria</taxon>
        <taxon>sulfur-oxidizing symbionts</taxon>
    </lineage>
</organism>
<sequence>MQELYEKLGLFYIGHDVDKATQSPTDDLTLLKNKNFTTHAAIIGMTGSGKTGLGIGLIEEAAIDNIPSIVIDPKGDMGNLLLTDPTFDSTSFEPWVRDEA</sequence>
<evidence type="ECO:0000313" key="3">
    <source>
        <dbReference type="Proteomes" id="UP000190198"/>
    </source>
</evidence>
<comment type="caution">
    <text evidence="2">The sequence shown here is derived from an EMBL/GenBank/DDBJ whole genome shotgun (WGS) entry which is preliminary data.</text>
</comment>
<gene>
    <name evidence="2" type="ORF">BOW52_06760</name>
</gene>
<proteinExistence type="predicted"/>
<dbReference type="EMBL" id="MPRK01000112">
    <property type="protein sequence ID" value="OOZ39825.1"/>
    <property type="molecule type" value="Genomic_DNA"/>
</dbReference>
<evidence type="ECO:0000259" key="1">
    <source>
        <dbReference type="Pfam" id="PF01935"/>
    </source>
</evidence>
<reference evidence="2 3" key="1">
    <citation type="submission" date="2016-11" db="EMBL/GenBank/DDBJ databases">
        <title>Mixed transmission modes and dynamic genome evolution in an obligate animal-bacterial symbiosis.</title>
        <authorList>
            <person name="Russell S.L."/>
            <person name="Corbett-Detig R.B."/>
            <person name="Cavanaugh C.M."/>
        </authorList>
    </citation>
    <scope>NUCLEOTIDE SEQUENCE [LARGE SCALE GENOMIC DNA]</scope>
    <source>
        <strain evidence="2">Sp-SM6</strain>
    </source>
</reference>
<dbReference type="InterPro" id="IPR002789">
    <property type="entry name" value="HerA_central"/>
</dbReference>
<accession>A0A1T2L402</accession>
<keyword evidence="3" id="KW-1185">Reference proteome</keyword>
<dbReference type="SUPFAM" id="SSF52540">
    <property type="entry name" value="P-loop containing nucleoside triphosphate hydrolases"/>
    <property type="match status" value="1"/>
</dbReference>
<dbReference type="RefSeq" id="WP_245828583.1">
    <property type="nucleotide sequence ID" value="NZ_MPRK01000112.1"/>
</dbReference>
<evidence type="ECO:0000313" key="2">
    <source>
        <dbReference type="EMBL" id="OOZ39825.1"/>
    </source>
</evidence>
<dbReference type="InterPro" id="IPR051162">
    <property type="entry name" value="T4SS_component"/>
</dbReference>
<dbReference type="PANTHER" id="PTHR30121:SF6">
    <property type="entry name" value="SLR6007 PROTEIN"/>
    <property type="match status" value="1"/>
</dbReference>
<protein>
    <recommendedName>
        <fullName evidence="1">Helicase HerA central domain-containing protein</fullName>
    </recommendedName>
</protein>
<dbReference type="Pfam" id="PF01935">
    <property type="entry name" value="DUF87"/>
    <property type="match status" value="1"/>
</dbReference>